<keyword evidence="1" id="KW-0472">Membrane</keyword>
<dbReference type="GeneID" id="68098814"/>
<reference evidence="2 3" key="1">
    <citation type="journal article" date="2018" name="BMC Genomics">
        <title>The genome of Naegleria lovaniensis, the basis for a comparative approach to unravel pathogenicity factors of the human pathogenic amoeba N. fowleri.</title>
        <authorList>
            <person name="Liechti N."/>
            <person name="Schurch N."/>
            <person name="Bruggmann R."/>
            <person name="Wittwer M."/>
        </authorList>
    </citation>
    <scope>NUCLEOTIDE SEQUENCE [LARGE SCALE GENOMIC DNA]</scope>
    <source>
        <strain evidence="2 3">ATCC 30569</strain>
    </source>
</reference>
<name>A0AA88GLK6_NAELO</name>
<dbReference type="Proteomes" id="UP000816034">
    <property type="component" value="Unassembled WGS sequence"/>
</dbReference>
<evidence type="ECO:0000313" key="3">
    <source>
        <dbReference type="Proteomes" id="UP000816034"/>
    </source>
</evidence>
<keyword evidence="1" id="KW-0812">Transmembrane</keyword>
<feature type="transmembrane region" description="Helical" evidence="1">
    <location>
        <begin position="7"/>
        <end position="28"/>
    </location>
</feature>
<evidence type="ECO:0000313" key="2">
    <source>
        <dbReference type="EMBL" id="KAG2381371.1"/>
    </source>
</evidence>
<protein>
    <submittedName>
        <fullName evidence="2">Uncharacterized protein</fullName>
    </submittedName>
</protein>
<sequence>MNLRLKTLITLIILGCVGCMVFLMGTSFRRKGGVAETTIREGVNHAATIVISNNNRITKDLTIPIPSEEVELVEISSIEKGISRQKAFQMQSSQCSATMSAARSSSSLFAPTTFLTHKEEWSNFSPSVTEIQNETDMREWFSKNMDFWKRLTNMNYGEELDSRKVELNSLGLTLNAHLEPDRDHLPIWIRVFRRIDPLHHVLDAICKVDDIHKTTLYVTVDGDKFGSIFELLLQVHCVKIKIFFHPFSIIENP</sequence>
<comment type="caution">
    <text evidence="2">The sequence shown here is derived from an EMBL/GenBank/DDBJ whole genome shotgun (WGS) entry which is preliminary data.</text>
</comment>
<gene>
    <name evidence="2" type="ORF">C9374_006360</name>
</gene>
<keyword evidence="3" id="KW-1185">Reference proteome</keyword>
<keyword evidence="1" id="KW-1133">Transmembrane helix</keyword>
<accession>A0AA88GLK6</accession>
<proteinExistence type="predicted"/>
<dbReference type="RefSeq" id="XP_044547051.1">
    <property type="nucleotide sequence ID" value="XM_044696212.1"/>
</dbReference>
<evidence type="ECO:0000256" key="1">
    <source>
        <dbReference type="SAM" id="Phobius"/>
    </source>
</evidence>
<organism evidence="2 3">
    <name type="scientific">Naegleria lovaniensis</name>
    <name type="common">Amoeba</name>
    <dbReference type="NCBI Taxonomy" id="51637"/>
    <lineage>
        <taxon>Eukaryota</taxon>
        <taxon>Discoba</taxon>
        <taxon>Heterolobosea</taxon>
        <taxon>Tetramitia</taxon>
        <taxon>Eutetramitia</taxon>
        <taxon>Vahlkampfiidae</taxon>
        <taxon>Naegleria</taxon>
    </lineage>
</organism>
<dbReference type="AlphaFoldDB" id="A0AA88GLK6"/>
<dbReference type="EMBL" id="PYSW02000027">
    <property type="protein sequence ID" value="KAG2381371.1"/>
    <property type="molecule type" value="Genomic_DNA"/>
</dbReference>